<evidence type="ECO:0000313" key="2">
    <source>
        <dbReference type="Proteomes" id="UP001066276"/>
    </source>
</evidence>
<comment type="caution">
    <text evidence="1">The sequence shown here is derived from an EMBL/GenBank/DDBJ whole genome shotgun (WGS) entry which is preliminary data.</text>
</comment>
<organism evidence="1 2">
    <name type="scientific">Pleurodeles waltl</name>
    <name type="common">Iberian ribbed newt</name>
    <dbReference type="NCBI Taxonomy" id="8319"/>
    <lineage>
        <taxon>Eukaryota</taxon>
        <taxon>Metazoa</taxon>
        <taxon>Chordata</taxon>
        <taxon>Craniata</taxon>
        <taxon>Vertebrata</taxon>
        <taxon>Euteleostomi</taxon>
        <taxon>Amphibia</taxon>
        <taxon>Batrachia</taxon>
        <taxon>Caudata</taxon>
        <taxon>Salamandroidea</taxon>
        <taxon>Salamandridae</taxon>
        <taxon>Pleurodelinae</taxon>
        <taxon>Pleurodeles</taxon>
    </lineage>
</organism>
<protein>
    <submittedName>
        <fullName evidence="1">Uncharacterized protein</fullName>
    </submittedName>
</protein>
<keyword evidence="2" id="KW-1185">Reference proteome</keyword>
<sequence length="214" mass="23685">MEERARPCAAHVTSGDTYGQGYQAVQRLVPAKPSTSRGTGCVDEVLDYDDGDDPEEIEIVQQKGVHKGFKDRSKADEGRSFCVFQETTRKAVRSDHRVGESRNTITAGNLPQGAVRKVGGVLACSERREDTVRYIMQQIDLGLSAVAISGCVADPNGACSVWIVGHCFVHWVEKQASARHFGRQFSLYRARINISRVGKSGMRWRELLCVLIED</sequence>
<gene>
    <name evidence="1" type="ORF">NDU88_001877</name>
</gene>
<evidence type="ECO:0000313" key="1">
    <source>
        <dbReference type="EMBL" id="KAJ1088721.1"/>
    </source>
</evidence>
<proteinExistence type="predicted"/>
<dbReference type="Proteomes" id="UP001066276">
    <property type="component" value="Chromosome 11"/>
</dbReference>
<reference evidence="1" key="1">
    <citation type="journal article" date="2022" name="bioRxiv">
        <title>Sequencing and chromosome-scale assembly of the giantPleurodeles waltlgenome.</title>
        <authorList>
            <person name="Brown T."/>
            <person name="Elewa A."/>
            <person name="Iarovenko S."/>
            <person name="Subramanian E."/>
            <person name="Araus A.J."/>
            <person name="Petzold A."/>
            <person name="Susuki M."/>
            <person name="Suzuki K.-i.T."/>
            <person name="Hayashi T."/>
            <person name="Toyoda A."/>
            <person name="Oliveira C."/>
            <person name="Osipova E."/>
            <person name="Leigh N.D."/>
            <person name="Simon A."/>
            <person name="Yun M.H."/>
        </authorList>
    </citation>
    <scope>NUCLEOTIDE SEQUENCE</scope>
    <source>
        <strain evidence="1">20211129_DDA</strain>
        <tissue evidence="1">Liver</tissue>
    </source>
</reference>
<dbReference type="AlphaFoldDB" id="A0AAV7LAV9"/>
<accession>A0AAV7LAV9</accession>
<name>A0AAV7LAV9_PLEWA</name>
<dbReference type="EMBL" id="JANPWB010000015">
    <property type="protein sequence ID" value="KAJ1088721.1"/>
    <property type="molecule type" value="Genomic_DNA"/>
</dbReference>